<sequence>MTAPLTPHEPPHDSSHDPSQVPPHGLVHRETADGAADGAADGPGLHVELRQAAVVAAVVSVAGVLLGLLWVWLAPRVPLISDGKAVYLKATEGEQAIGADGTFVLLAVGFGAVSAALVFWFRRRGGIPLVIGLALGSLLASAIGWRLGVWLGPSSDVAASARAAGRGVVFDAPLRLAAKGALLFWPLSAMAVHLGLTAAFGPRDPEPDWAAPGLPPKP</sequence>
<proteinExistence type="predicted"/>
<comment type="caution">
    <text evidence="3">The sequence shown here is derived from an EMBL/GenBank/DDBJ whole genome shotgun (WGS) entry which is preliminary data.</text>
</comment>
<protein>
    <recommendedName>
        <fullName evidence="5">ABC transporter permease</fullName>
    </recommendedName>
</protein>
<evidence type="ECO:0000256" key="2">
    <source>
        <dbReference type="SAM" id="Phobius"/>
    </source>
</evidence>
<feature type="transmembrane region" description="Helical" evidence="2">
    <location>
        <begin position="52"/>
        <end position="73"/>
    </location>
</feature>
<dbReference type="Proteomes" id="UP001519291">
    <property type="component" value="Unassembled WGS sequence"/>
</dbReference>
<evidence type="ECO:0000256" key="1">
    <source>
        <dbReference type="SAM" id="MobiDB-lite"/>
    </source>
</evidence>
<keyword evidence="2" id="KW-0812">Transmembrane</keyword>
<feature type="transmembrane region" description="Helical" evidence="2">
    <location>
        <begin position="103"/>
        <end position="121"/>
    </location>
</feature>
<gene>
    <name evidence="3" type="ORF">JO379_001830</name>
</gene>
<name>A0ABS4Y0Q5_9ACTN</name>
<feature type="transmembrane region" description="Helical" evidence="2">
    <location>
        <begin position="128"/>
        <end position="147"/>
    </location>
</feature>
<keyword evidence="2" id="KW-1133">Transmembrane helix</keyword>
<keyword evidence="4" id="KW-1185">Reference proteome</keyword>
<keyword evidence="2" id="KW-0472">Membrane</keyword>
<dbReference type="GeneID" id="91568698"/>
<dbReference type="EMBL" id="JAGIOH010000001">
    <property type="protein sequence ID" value="MBP2402361.1"/>
    <property type="molecule type" value="Genomic_DNA"/>
</dbReference>
<evidence type="ECO:0000313" key="3">
    <source>
        <dbReference type="EMBL" id="MBP2402361.1"/>
    </source>
</evidence>
<evidence type="ECO:0000313" key="4">
    <source>
        <dbReference type="Proteomes" id="UP001519291"/>
    </source>
</evidence>
<accession>A0ABS4Y0Q5</accession>
<evidence type="ECO:0008006" key="5">
    <source>
        <dbReference type="Google" id="ProtNLM"/>
    </source>
</evidence>
<dbReference type="RefSeq" id="WP_130877304.1">
    <property type="nucleotide sequence ID" value="NZ_JAGIOH010000001.1"/>
</dbReference>
<organism evidence="3 4">
    <name type="scientific">Streptomyces syringium</name>
    <dbReference type="NCBI Taxonomy" id="76729"/>
    <lineage>
        <taxon>Bacteria</taxon>
        <taxon>Bacillati</taxon>
        <taxon>Actinomycetota</taxon>
        <taxon>Actinomycetes</taxon>
        <taxon>Kitasatosporales</taxon>
        <taxon>Streptomycetaceae</taxon>
        <taxon>Streptomyces</taxon>
    </lineage>
</organism>
<feature type="region of interest" description="Disordered" evidence="1">
    <location>
        <begin position="1"/>
        <end position="27"/>
    </location>
</feature>
<reference evidence="3 4" key="1">
    <citation type="submission" date="2021-03" db="EMBL/GenBank/DDBJ databases">
        <title>Sequencing the genomes of 1000 actinobacteria strains.</title>
        <authorList>
            <person name="Klenk H.-P."/>
        </authorList>
    </citation>
    <scope>NUCLEOTIDE SEQUENCE [LARGE SCALE GENOMIC DNA]</scope>
    <source>
        <strain evidence="3 4">DSM 41480</strain>
    </source>
</reference>